<keyword evidence="15" id="KW-0328">Glycosyltransferase</keyword>
<dbReference type="NCBIfam" id="TIGR01855">
    <property type="entry name" value="IMP_synth_hisH"/>
    <property type="match status" value="1"/>
</dbReference>
<evidence type="ECO:0000313" key="16">
    <source>
        <dbReference type="Proteomes" id="UP000051861"/>
    </source>
</evidence>
<evidence type="ECO:0000256" key="4">
    <source>
        <dbReference type="ARBA" id="ARBA00022490"/>
    </source>
</evidence>
<dbReference type="InterPro" id="IPR017926">
    <property type="entry name" value="GATASE"/>
</dbReference>
<dbReference type="PANTHER" id="PTHR42701">
    <property type="entry name" value="IMIDAZOLE GLYCEROL PHOSPHATE SYNTHASE SUBUNIT HISH"/>
    <property type="match status" value="1"/>
</dbReference>
<dbReference type="PIRSF" id="PIRSF000495">
    <property type="entry name" value="Amidotransf_hisH"/>
    <property type="match status" value="1"/>
</dbReference>
<keyword evidence="6 12" id="KW-0378">Hydrolase</keyword>
<name>A0A0S7XSB8_UNCSA</name>
<sequence length="207" mass="22746">MSIAIIDYGSGNLRSVQKAFQKLGFSAEITKDKTTIRGAKGVVLPGVGSFDAALNELREFSLEGAIEEAIALGKPFLGICLGLQHLFETSEEGKQRGLGILQGDVKKFNFSGTPWENLSVPHMGWNRLLIKHRSPLLDGIEEGSMVYFAHSYHPAPKDEMIVATRTDYGIEFVSSIWKDNLFGIQFHPEKSGATGLKMLRNFGGLCK</sequence>
<dbReference type="EC" id="3.5.1.2" evidence="12"/>
<evidence type="ECO:0000256" key="11">
    <source>
        <dbReference type="ARBA" id="ARBA00049534"/>
    </source>
</evidence>
<evidence type="ECO:0000256" key="8">
    <source>
        <dbReference type="ARBA" id="ARBA00023102"/>
    </source>
</evidence>
<keyword evidence="4 12" id="KW-0963">Cytoplasm</keyword>
<feature type="active site" evidence="12 13">
    <location>
        <position position="189"/>
    </location>
</feature>
<comment type="caution">
    <text evidence="15">The sequence shown here is derived from an EMBL/GenBank/DDBJ whole genome shotgun (WGS) entry which is preliminary data.</text>
</comment>
<keyword evidence="8 12" id="KW-0368">Histidine biosynthesis</keyword>
<keyword evidence="7 12" id="KW-0315">Glutamine amidotransferase</keyword>
<dbReference type="HAMAP" id="MF_00278">
    <property type="entry name" value="HisH"/>
    <property type="match status" value="1"/>
</dbReference>
<dbReference type="Pfam" id="PF00117">
    <property type="entry name" value="GATase"/>
    <property type="match status" value="1"/>
</dbReference>
<keyword evidence="5 12" id="KW-0028">Amino-acid biosynthesis</keyword>
<feature type="domain" description="Glutamine amidotransferase" evidence="14">
    <location>
        <begin position="5"/>
        <end position="202"/>
    </location>
</feature>
<comment type="pathway">
    <text evidence="2 12">Amino-acid biosynthesis; L-histidine biosynthesis; L-histidine from 5-phospho-alpha-D-ribose 1-diphosphate: step 5/9.</text>
</comment>
<evidence type="ECO:0000256" key="10">
    <source>
        <dbReference type="ARBA" id="ARBA00047838"/>
    </source>
</evidence>
<evidence type="ECO:0000256" key="5">
    <source>
        <dbReference type="ARBA" id="ARBA00022605"/>
    </source>
</evidence>
<dbReference type="SUPFAM" id="SSF52317">
    <property type="entry name" value="Class I glutamine amidotransferase-like"/>
    <property type="match status" value="1"/>
</dbReference>
<organism evidence="15 16">
    <name type="scientific">candidate division WOR-1 bacterium DG_54_3</name>
    <dbReference type="NCBI Taxonomy" id="1703775"/>
    <lineage>
        <taxon>Bacteria</taxon>
        <taxon>Bacillati</taxon>
        <taxon>Saganbacteria</taxon>
    </lineage>
</organism>
<evidence type="ECO:0000256" key="7">
    <source>
        <dbReference type="ARBA" id="ARBA00022962"/>
    </source>
</evidence>
<dbReference type="AlphaFoldDB" id="A0A0S7XSB8"/>
<keyword evidence="15" id="KW-0808">Transferase</keyword>
<evidence type="ECO:0000259" key="14">
    <source>
        <dbReference type="Pfam" id="PF00117"/>
    </source>
</evidence>
<comment type="catalytic activity">
    <reaction evidence="11 12">
        <text>L-glutamine + H2O = L-glutamate + NH4(+)</text>
        <dbReference type="Rhea" id="RHEA:15889"/>
        <dbReference type="ChEBI" id="CHEBI:15377"/>
        <dbReference type="ChEBI" id="CHEBI:28938"/>
        <dbReference type="ChEBI" id="CHEBI:29985"/>
        <dbReference type="ChEBI" id="CHEBI:58359"/>
        <dbReference type="EC" id="3.5.1.2"/>
    </reaction>
</comment>
<dbReference type="FunFam" id="3.40.50.880:FF:000009">
    <property type="entry name" value="Imidazole glycerol phosphate synthase subunit HisH"/>
    <property type="match status" value="1"/>
</dbReference>
<evidence type="ECO:0000313" key="15">
    <source>
        <dbReference type="EMBL" id="KPJ64969.1"/>
    </source>
</evidence>
<evidence type="ECO:0000256" key="1">
    <source>
        <dbReference type="ARBA" id="ARBA00004496"/>
    </source>
</evidence>
<dbReference type="InterPro" id="IPR010139">
    <property type="entry name" value="Imidazole-glycPsynth_HisH"/>
</dbReference>
<dbReference type="InterPro" id="IPR029062">
    <property type="entry name" value="Class_I_gatase-like"/>
</dbReference>
<dbReference type="CDD" id="cd01748">
    <property type="entry name" value="GATase1_IGP_Synthase"/>
    <property type="match status" value="1"/>
</dbReference>
<dbReference type="Proteomes" id="UP000051861">
    <property type="component" value="Unassembled WGS sequence"/>
</dbReference>
<accession>A0A0S7XSB8</accession>
<dbReference type="GO" id="GO:0005737">
    <property type="term" value="C:cytoplasm"/>
    <property type="evidence" value="ECO:0007669"/>
    <property type="project" value="UniProtKB-SubCell"/>
</dbReference>
<evidence type="ECO:0000256" key="9">
    <source>
        <dbReference type="ARBA" id="ARBA00023239"/>
    </source>
</evidence>
<dbReference type="GO" id="GO:0004359">
    <property type="term" value="F:glutaminase activity"/>
    <property type="evidence" value="ECO:0007669"/>
    <property type="project" value="UniProtKB-EC"/>
</dbReference>
<dbReference type="EMBL" id="LIZX01000153">
    <property type="protein sequence ID" value="KPJ64969.1"/>
    <property type="molecule type" value="Genomic_DNA"/>
</dbReference>
<keyword evidence="9 12" id="KW-0456">Lyase</keyword>
<proteinExistence type="inferred from homology"/>
<dbReference type="UniPathway" id="UPA00031">
    <property type="reaction ID" value="UER00010"/>
</dbReference>
<dbReference type="GO" id="GO:0000107">
    <property type="term" value="F:imidazoleglycerol-phosphate synthase activity"/>
    <property type="evidence" value="ECO:0007669"/>
    <property type="project" value="UniProtKB-UniRule"/>
</dbReference>
<gene>
    <name evidence="12 15" type="primary">hisH</name>
    <name evidence="15" type="ORF">AMJ44_11710</name>
</gene>
<dbReference type="PANTHER" id="PTHR42701:SF1">
    <property type="entry name" value="IMIDAZOLE GLYCEROL PHOSPHATE SYNTHASE SUBUNIT HISH"/>
    <property type="match status" value="1"/>
</dbReference>
<dbReference type="PATRIC" id="fig|1703775.3.peg.1299"/>
<dbReference type="Gene3D" id="3.40.50.880">
    <property type="match status" value="1"/>
</dbReference>
<comment type="subunit">
    <text evidence="3 12">Heterodimer of HisH and HisF.</text>
</comment>
<evidence type="ECO:0000256" key="6">
    <source>
        <dbReference type="ARBA" id="ARBA00022801"/>
    </source>
</evidence>
<reference evidence="15 16" key="1">
    <citation type="journal article" date="2015" name="Microbiome">
        <title>Genomic resolution of linkages in carbon, nitrogen, and sulfur cycling among widespread estuary sediment bacteria.</title>
        <authorList>
            <person name="Baker B.J."/>
            <person name="Lazar C.S."/>
            <person name="Teske A.P."/>
            <person name="Dick G.J."/>
        </authorList>
    </citation>
    <scope>NUCLEOTIDE SEQUENCE [LARGE SCALE GENOMIC DNA]</scope>
    <source>
        <strain evidence="15">DG_54_3</strain>
    </source>
</reference>
<comment type="catalytic activity">
    <reaction evidence="10 12">
        <text>5-[(5-phospho-1-deoxy-D-ribulos-1-ylimino)methylamino]-1-(5-phospho-beta-D-ribosyl)imidazole-4-carboxamide + L-glutamine = D-erythro-1-(imidazol-4-yl)glycerol 3-phosphate + 5-amino-1-(5-phospho-beta-D-ribosyl)imidazole-4-carboxamide + L-glutamate + H(+)</text>
        <dbReference type="Rhea" id="RHEA:24793"/>
        <dbReference type="ChEBI" id="CHEBI:15378"/>
        <dbReference type="ChEBI" id="CHEBI:29985"/>
        <dbReference type="ChEBI" id="CHEBI:58278"/>
        <dbReference type="ChEBI" id="CHEBI:58359"/>
        <dbReference type="ChEBI" id="CHEBI:58475"/>
        <dbReference type="ChEBI" id="CHEBI:58525"/>
        <dbReference type="EC" id="4.3.2.10"/>
    </reaction>
</comment>
<evidence type="ECO:0000256" key="12">
    <source>
        <dbReference type="HAMAP-Rule" id="MF_00278"/>
    </source>
</evidence>
<evidence type="ECO:0000256" key="2">
    <source>
        <dbReference type="ARBA" id="ARBA00005091"/>
    </source>
</evidence>
<feature type="active site" evidence="12 13">
    <location>
        <position position="187"/>
    </location>
</feature>
<dbReference type="GO" id="GO:0000105">
    <property type="term" value="P:L-histidine biosynthetic process"/>
    <property type="evidence" value="ECO:0007669"/>
    <property type="project" value="UniProtKB-UniRule"/>
</dbReference>
<feature type="active site" description="Nucleophile" evidence="12 13">
    <location>
        <position position="80"/>
    </location>
</feature>
<evidence type="ECO:0000256" key="13">
    <source>
        <dbReference type="PIRSR" id="PIRSR000495-1"/>
    </source>
</evidence>
<dbReference type="PROSITE" id="PS51273">
    <property type="entry name" value="GATASE_TYPE_1"/>
    <property type="match status" value="1"/>
</dbReference>
<comment type="function">
    <text evidence="12">IGPS catalyzes the conversion of PRFAR and glutamine to IGP, AICAR and glutamate. The HisH subunit catalyzes the hydrolysis of glutamine to glutamate and ammonia as part of the synthesis of IGP and AICAR. The resulting ammonia molecule is channeled to the active site of HisF.</text>
</comment>
<dbReference type="EC" id="4.3.2.10" evidence="12"/>
<protein>
    <recommendedName>
        <fullName evidence="12">Imidazole glycerol phosphate synthase subunit HisH</fullName>
        <ecNumber evidence="12">4.3.2.10</ecNumber>
    </recommendedName>
    <alternativeName>
        <fullName evidence="12">IGP synthase glutaminase subunit</fullName>
        <ecNumber evidence="12">3.5.1.2</ecNumber>
    </alternativeName>
    <alternativeName>
        <fullName evidence="12">IGP synthase subunit HisH</fullName>
    </alternativeName>
    <alternativeName>
        <fullName evidence="12">ImGP synthase subunit HisH</fullName>
        <shortName evidence="12">IGPS subunit HisH</shortName>
    </alternativeName>
</protein>
<comment type="subcellular location">
    <subcellularLocation>
        <location evidence="1 12">Cytoplasm</location>
    </subcellularLocation>
</comment>
<evidence type="ECO:0000256" key="3">
    <source>
        <dbReference type="ARBA" id="ARBA00011152"/>
    </source>
</evidence>
<dbReference type="GO" id="GO:0016829">
    <property type="term" value="F:lyase activity"/>
    <property type="evidence" value="ECO:0007669"/>
    <property type="project" value="UniProtKB-KW"/>
</dbReference>